<evidence type="ECO:0000256" key="2">
    <source>
        <dbReference type="ARBA" id="ARBA00008520"/>
    </source>
</evidence>
<dbReference type="InterPro" id="IPR006059">
    <property type="entry name" value="SBP"/>
</dbReference>
<comment type="subcellular location">
    <subcellularLocation>
        <location evidence="1">Periplasm</location>
    </subcellularLocation>
</comment>
<dbReference type="EMBL" id="FWZX01000002">
    <property type="protein sequence ID" value="SMF00490.1"/>
    <property type="molecule type" value="Genomic_DNA"/>
</dbReference>
<dbReference type="GO" id="GO:0042597">
    <property type="term" value="C:periplasmic space"/>
    <property type="evidence" value="ECO:0007669"/>
    <property type="project" value="UniProtKB-SubCell"/>
</dbReference>
<feature type="signal peptide" evidence="3">
    <location>
        <begin position="1"/>
        <end position="22"/>
    </location>
</feature>
<evidence type="ECO:0000313" key="4">
    <source>
        <dbReference type="EMBL" id="SMF00490.1"/>
    </source>
</evidence>
<name>A0A1Y6BEW2_9PROT</name>
<dbReference type="SUPFAM" id="SSF53850">
    <property type="entry name" value="Periplasmic binding protein-like II"/>
    <property type="match status" value="1"/>
</dbReference>
<dbReference type="InterPro" id="IPR050490">
    <property type="entry name" value="Bact_solute-bd_prot1"/>
</dbReference>
<dbReference type="Gene3D" id="3.40.190.10">
    <property type="entry name" value="Periplasmic binding protein-like II"/>
    <property type="match status" value="2"/>
</dbReference>
<keyword evidence="5" id="KW-1185">Reference proteome</keyword>
<feature type="chain" id="PRO_5012961098" evidence="3">
    <location>
        <begin position="23"/>
        <end position="424"/>
    </location>
</feature>
<dbReference type="Proteomes" id="UP000192917">
    <property type="component" value="Unassembled WGS sequence"/>
</dbReference>
<dbReference type="CDD" id="cd14748">
    <property type="entry name" value="PBP2_UgpB"/>
    <property type="match status" value="1"/>
</dbReference>
<sequence length="424" mass="46437">MRTGMLLAAAAALLVSTAAARAQTEIVIQYPYGELFNRTHAEIREAFEKTEAGKDIKVTFRPAYESYEDGTQKVLREAITGQTPDITFQGLNRLRILVDRDIAVPLKGFIEQEKDFEAAGFHQAMFDIGTMKGDVYGIPFAISLPIAYYNLDLVKRAGGDPAHLPTTWDEVFALSAKIDALGDDINGMSYAWNITGNWLFQAPVFSQGGTMMNADETRVAFDGPEGRWAITQIARMVTEGKMPDYREADLRATFAAGKTGIHFTSTSDLAKVTDMIGGKFALKTAAFPDVKPGVGRLPAGGNLAIVLTKDPAKQKAAWEVVKFWTGAEGAAVVARTTGYMPPNKKANEVYLKDFYQSHPNNYVAVSQLPLLTKWYAFPGENGLKITDVIKDHLQSIVNGSRANEPLEVLKEMSADVEKLLPRGS</sequence>
<keyword evidence="3" id="KW-0732">Signal</keyword>
<gene>
    <name evidence="4" type="ORF">SAMN05428998_102351</name>
</gene>
<evidence type="ECO:0000313" key="5">
    <source>
        <dbReference type="Proteomes" id="UP000192917"/>
    </source>
</evidence>
<dbReference type="PANTHER" id="PTHR43649">
    <property type="entry name" value="ARABINOSE-BINDING PROTEIN-RELATED"/>
    <property type="match status" value="1"/>
</dbReference>
<dbReference type="Pfam" id="PF13416">
    <property type="entry name" value="SBP_bac_8"/>
    <property type="match status" value="1"/>
</dbReference>
<dbReference type="AlphaFoldDB" id="A0A1Y6BEW2"/>
<protein>
    <submittedName>
        <fullName evidence="4">Carbohydrate ABC transporter substrate-binding protein, CUT1 family</fullName>
    </submittedName>
</protein>
<proteinExistence type="inferred from homology"/>
<accession>A0A1Y6BEW2</accession>
<evidence type="ECO:0000256" key="3">
    <source>
        <dbReference type="SAM" id="SignalP"/>
    </source>
</evidence>
<reference evidence="4 5" key="1">
    <citation type="submission" date="2017-04" db="EMBL/GenBank/DDBJ databases">
        <authorList>
            <person name="Afonso C.L."/>
            <person name="Miller P.J."/>
            <person name="Scott M.A."/>
            <person name="Spackman E."/>
            <person name="Goraichik I."/>
            <person name="Dimitrov K.M."/>
            <person name="Suarez D.L."/>
            <person name="Swayne D.E."/>
        </authorList>
    </citation>
    <scope>NUCLEOTIDE SEQUENCE [LARGE SCALE GENOMIC DNA]</scope>
    <source>
        <strain evidence="4 5">USBA 355</strain>
    </source>
</reference>
<organism evidence="4 5">
    <name type="scientific">Tistlia consotensis USBA 355</name>
    <dbReference type="NCBI Taxonomy" id="560819"/>
    <lineage>
        <taxon>Bacteria</taxon>
        <taxon>Pseudomonadati</taxon>
        <taxon>Pseudomonadota</taxon>
        <taxon>Alphaproteobacteria</taxon>
        <taxon>Rhodospirillales</taxon>
        <taxon>Rhodovibrionaceae</taxon>
        <taxon>Tistlia</taxon>
    </lineage>
</organism>
<dbReference type="STRING" id="560819.SAMN05428998_102351"/>
<dbReference type="RefSeq" id="WP_085121418.1">
    <property type="nucleotide sequence ID" value="NZ_FWZX01000002.1"/>
</dbReference>
<dbReference type="PANTHER" id="PTHR43649:SF12">
    <property type="entry name" value="DIACETYLCHITOBIOSE BINDING PROTEIN DASA"/>
    <property type="match status" value="1"/>
</dbReference>
<evidence type="ECO:0000256" key="1">
    <source>
        <dbReference type="ARBA" id="ARBA00004418"/>
    </source>
</evidence>
<comment type="similarity">
    <text evidence="2">Belongs to the bacterial solute-binding protein 1 family.</text>
</comment>